<dbReference type="Proteomes" id="UP000238730">
    <property type="component" value="Unassembled WGS sequence"/>
</dbReference>
<dbReference type="NCBIfam" id="TIGR03899">
    <property type="entry name" value="TIGR03899 family protein"/>
    <property type="match status" value="1"/>
</dbReference>
<name>A0A2S7VUX1_PHOAN</name>
<protein>
    <submittedName>
        <fullName evidence="1">TIGR03899 family protein</fullName>
    </submittedName>
</protein>
<reference evidence="1 2" key="1">
    <citation type="submission" date="2016-12" db="EMBL/GenBank/DDBJ databases">
        <title>Diversity of luminous bacteria.</title>
        <authorList>
            <person name="Yoshizawa S."/>
            <person name="Kogure K."/>
        </authorList>
    </citation>
    <scope>NUCLEOTIDE SEQUENCE [LARGE SCALE GENOMIC DNA]</scope>
    <source>
        <strain evidence="1 2">LC1-200</strain>
    </source>
</reference>
<accession>A0A2S7VUX1</accession>
<comment type="caution">
    <text evidence="1">The sequence shown here is derived from an EMBL/GenBank/DDBJ whole genome shotgun (WGS) entry which is preliminary data.</text>
</comment>
<dbReference type="InterPro" id="IPR021254">
    <property type="entry name" value="DUF2806"/>
</dbReference>
<dbReference type="EMBL" id="MSCJ01000001">
    <property type="protein sequence ID" value="PQJ65920.1"/>
    <property type="molecule type" value="Genomic_DNA"/>
</dbReference>
<proteinExistence type="predicted"/>
<evidence type="ECO:0000313" key="2">
    <source>
        <dbReference type="Proteomes" id="UP000238730"/>
    </source>
</evidence>
<evidence type="ECO:0000313" key="1">
    <source>
        <dbReference type="EMBL" id="PQJ65920.1"/>
    </source>
</evidence>
<dbReference type="RefSeq" id="WP_105059402.1">
    <property type="nucleotide sequence ID" value="NZ_MSCJ01000001.1"/>
</dbReference>
<gene>
    <name evidence="1" type="ORF">BTO08_00010</name>
</gene>
<sequence>MSYKAESIDKPIENSRALGVLKTLTNSKNKIKSIAEKYAIDGEINNARERGLEERLQVRLQKKQQQEQSNLEQIIKQAYNQCNDETARDPDPDWLVRFIEMAQQIYTPSMQKLWAKILKQEIIQPGSVSLRTLKILLSMTHREAALFQKVLTLTCCIGNDKNKKLLTSIKQRTSSFTFRRSHQTHIDYNQYHLPYSSILILTELGLLLSTELETNLISYTDKLNFNYHTESYSLSPIKKGTSFTYYRLSPIGQELAQLIGSQTHHEYQDQLNELLLKYFTVAHQY</sequence>
<dbReference type="Pfam" id="PF10987">
    <property type="entry name" value="DUF2806"/>
    <property type="match status" value="1"/>
</dbReference>
<dbReference type="OrthoDB" id="886161at2"/>
<organism evidence="1 2">
    <name type="scientific">Photobacterium angustum</name>
    <dbReference type="NCBI Taxonomy" id="661"/>
    <lineage>
        <taxon>Bacteria</taxon>
        <taxon>Pseudomonadati</taxon>
        <taxon>Pseudomonadota</taxon>
        <taxon>Gammaproteobacteria</taxon>
        <taxon>Vibrionales</taxon>
        <taxon>Vibrionaceae</taxon>
        <taxon>Photobacterium</taxon>
    </lineage>
</organism>
<dbReference type="AlphaFoldDB" id="A0A2S7VUX1"/>